<evidence type="ECO:0000256" key="8">
    <source>
        <dbReference type="ARBA" id="ARBA00022741"/>
    </source>
</evidence>
<comment type="caution">
    <text evidence="13">The sequence shown here is derived from an EMBL/GenBank/DDBJ whole genome shotgun (WGS) entry which is preliminary data.</text>
</comment>
<keyword evidence="5" id="KW-0808">Transferase</keyword>
<evidence type="ECO:0000256" key="1">
    <source>
        <dbReference type="ARBA" id="ARBA00004496"/>
    </source>
</evidence>
<dbReference type="GO" id="GO:0005524">
    <property type="term" value="F:ATP binding"/>
    <property type="evidence" value="ECO:0007669"/>
    <property type="project" value="UniProtKB-KW"/>
</dbReference>
<evidence type="ECO:0000256" key="6">
    <source>
        <dbReference type="ARBA" id="ARBA00022694"/>
    </source>
</evidence>
<dbReference type="GO" id="GO:0000049">
    <property type="term" value="F:tRNA binding"/>
    <property type="evidence" value="ECO:0007669"/>
    <property type="project" value="TreeGrafter"/>
</dbReference>
<sequence length="197" mass="22558">MRGQVFKVNIRRPERDIIQKTARIIKKGGLVIFPTETVYGLGCDATNPLAILKIYKIKGRPAGKAFPILVKDFKMLSEYAIFNKEQKNIMVHVKTPTNFVLKAKNLSPLAMQNRTAAFRISMHPWIKRLFRYLDKPLIATSANLSGQKPLSDPRKYHEVFGEKAELIEAVIFYGINRKKKGSRVIDLTHEKPVILRK</sequence>
<evidence type="ECO:0000259" key="12">
    <source>
        <dbReference type="PROSITE" id="PS51163"/>
    </source>
</evidence>
<evidence type="ECO:0000256" key="4">
    <source>
        <dbReference type="ARBA" id="ARBA00022490"/>
    </source>
</evidence>
<keyword evidence="4" id="KW-0963">Cytoplasm</keyword>
<dbReference type="Gene3D" id="3.90.870.10">
    <property type="entry name" value="DHBP synthase"/>
    <property type="match status" value="1"/>
</dbReference>
<protein>
    <recommendedName>
        <fullName evidence="10">L-threonylcarbamoyladenylate synthase</fullName>
        <ecNumber evidence="3">2.7.7.87</ecNumber>
    </recommendedName>
    <alternativeName>
        <fullName evidence="10">L-threonylcarbamoyladenylate synthase</fullName>
    </alternativeName>
</protein>
<evidence type="ECO:0000313" key="14">
    <source>
        <dbReference type="Proteomes" id="UP000177942"/>
    </source>
</evidence>
<keyword evidence="7" id="KW-0548">Nucleotidyltransferase</keyword>
<feature type="domain" description="YrdC-like" evidence="12">
    <location>
        <begin position="15"/>
        <end position="197"/>
    </location>
</feature>
<evidence type="ECO:0000256" key="9">
    <source>
        <dbReference type="ARBA" id="ARBA00022840"/>
    </source>
</evidence>
<dbReference type="NCBIfam" id="TIGR00057">
    <property type="entry name" value="L-threonylcarbamoyladenylate synthase"/>
    <property type="match status" value="1"/>
</dbReference>
<comment type="similarity">
    <text evidence="2">Belongs to the SUA5 family.</text>
</comment>
<dbReference type="GO" id="GO:0008033">
    <property type="term" value="P:tRNA processing"/>
    <property type="evidence" value="ECO:0007669"/>
    <property type="project" value="UniProtKB-KW"/>
</dbReference>
<comment type="subcellular location">
    <subcellularLocation>
        <location evidence="1">Cytoplasm</location>
    </subcellularLocation>
</comment>
<evidence type="ECO:0000256" key="5">
    <source>
        <dbReference type="ARBA" id="ARBA00022679"/>
    </source>
</evidence>
<dbReference type="GO" id="GO:0003725">
    <property type="term" value="F:double-stranded RNA binding"/>
    <property type="evidence" value="ECO:0007669"/>
    <property type="project" value="InterPro"/>
</dbReference>
<dbReference type="InterPro" id="IPR017945">
    <property type="entry name" value="DHBP_synth_RibB-like_a/b_dom"/>
</dbReference>
<dbReference type="Proteomes" id="UP000177942">
    <property type="component" value="Unassembled WGS sequence"/>
</dbReference>
<dbReference type="Pfam" id="PF01300">
    <property type="entry name" value="Sua5_yciO_yrdC"/>
    <property type="match status" value="1"/>
</dbReference>
<dbReference type="GO" id="GO:0061710">
    <property type="term" value="F:L-threonylcarbamoyladenylate synthase"/>
    <property type="evidence" value="ECO:0007669"/>
    <property type="project" value="UniProtKB-EC"/>
</dbReference>
<evidence type="ECO:0000256" key="11">
    <source>
        <dbReference type="ARBA" id="ARBA00048366"/>
    </source>
</evidence>
<organism evidence="13 14">
    <name type="scientific">Candidatus Harrisonbacteria bacterium RIFCSPLOWO2_01_FULL_44_18</name>
    <dbReference type="NCBI Taxonomy" id="1798407"/>
    <lineage>
        <taxon>Bacteria</taxon>
        <taxon>Candidatus Harrisoniibacteriota</taxon>
    </lineage>
</organism>
<evidence type="ECO:0000256" key="7">
    <source>
        <dbReference type="ARBA" id="ARBA00022695"/>
    </source>
</evidence>
<dbReference type="SUPFAM" id="SSF55821">
    <property type="entry name" value="YrdC/RibB"/>
    <property type="match status" value="1"/>
</dbReference>
<dbReference type="PANTHER" id="PTHR17490">
    <property type="entry name" value="SUA5"/>
    <property type="match status" value="1"/>
</dbReference>
<evidence type="ECO:0000256" key="3">
    <source>
        <dbReference type="ARBA" id="ARBA00012584"/>
    </source>
</evidence>
<dbReference type="GO" id="GO:0006450">
    <property type="term" value="P:regulation of translational fidelity"/>
    <property type="evidence" value="ECO:0007669"/>
    <property type="project" value="TreeGrafter"/>
</dbReference>
<keyword evidence="9" id="KW-0067">ATP-binding</keyword>
<keyword evidence="8" id="KW-0547">Nucleotide-binding</keyword>
<evidence type="ECO:0000256" key="2">
    <source>
        <dbReference type="ARBA" id="ARBA00007663"/>
    </source>
</evidence>
<dbReference type="InterPro" id="IPR006070">
    <property type="entry name" value="Sua5-like_dom"/>
</dbReference>
<comment type="catalytic activity">
    <reaction evidence="11">
        <text>L-threonine + hydrogencarbonate + ATP = L-threonylcarbamoyladenylate + diphosphate + H2O</text>
        <dbReference type="Rhea" id="RHEA:36407"/>
        <dbReference type="ChEBI" id="CHEBI:15377"/>
        <dbReference type="ChEBI" id="CHEBI:17544"/>
        <dbReference type="ChEBI" id="CHEBI:30616"/>
        <dbReference type="ChEBI" id="CHEBI:33019"/>
        <dbReference type="ChEBI" id="CHEBI:57926"/>
        <dbReference type="ChEBI" id="CHEBI:73682"/>
        <dbReference type="EC" id="2.7.7.87"/>
    </reaction>
</comment>
<dbReference type="GO" id="GO:0005737">
    <property type="term" value="C:cytoplasm"/>
    <property type="evidence" value="ECO:0007669"/>
    <property type="project" value="UniProtKB-SubCell"/>
</dbReference>
<dbReference type="PROSITE" id="PS51163">
    <property type="entry name" value="YRDC"/>
    <property type="match status" value="1"/>
</dbReference>
<dbReference type="InterPro" id="IPR050156">
    <property type="entry name" value="TC-AMP_synthase_SUA5"/>
</dbReference>
<name>A0A1G1ZQY4_9BACT</name>
<evidence type="ECO:0000313" key="13">
    <source>
        <dbReference type="EMBL" id="OGY66160.1"/>
    </source>
</evidence>
<keyword evidence="6" id="KW-0819">tRNA processing</keyword>
<dbReference type="EC" id="2.7.7.87" evidence="3"/>
<dbReference type="EMBL" id="MHJJ01000004">
    <property type="protein sequence ID" value="OGY66160.1"/>
    <property type="molecule type" value="Genomic_DNA"/>
</dbReference>
<evidence type="ECO:0000256" key="10">
    <source>
        <dbReference type="ARBA" id="ARBA00029774"/>
    </source>
</evidence>
<accession>A0A1G1ZQY4</accession>
<dbReference type="AlphaFoldDB" id="A0A1G1ZQY4"/>
<reference evidence="13 14" key="1">
    <citation type="journal article" date="2016" name="Nat. Commun.">
        <title>Thousands of microbial genomes shed light on interconnected biogeochemical processes in an aquifer system.</title>
        <authorList>
            <person name="Anantharaman K."/>
            <person name="Brown C.T."/>
            <person name="Hug L.A."/>
            <person name="Sharon I."/>
            <person name="Castelle C.J."/>
            <person name="Probst A.J."/>
            <person name="Thomas B.C."/>
            <person name="Singh A."/>
            <person name="Wilkins M.J."/>
            <person name="Karaoz U."/>
            <person name="Brodie E.L."/>
            <person name="Williams K.H."/>
            <person name="Hubbard S.S."/>
            <person name="Banfield J.F."/>
        </authorList>
    </citation>
    <scope>NUCLEOTIDE SEQUENCE [LARGE SCALE GENOMIC DNA]</scope>
</reference>
<dbReference type="PANTHER" id="PTHR17490:SF16">
    <property type="entry name" value="THREONYLCARBAMOYL-AMP SYNTHASE"/>
    <property type="match status" value="1"/>
</dbReference>
<dbReference type="STRING" id="1798407.A3A16_02555"/>
<gene>
    <name evidence="13" type="ORF">A3A16_02555</name>
</gene>
<proteinExistence type="inferred from homology"/>